<feature type="transmembrane region" description="Helical" evidence="2">
    <location>
        <begin position="457"/>
        <end position="481"/>
    </location>
</feature>
<keyword evidence="2" id="KW-0472">Membrane</keyword>
<dbReference type="Proteomes" id="UP001178508">
    <property type="component" value="Chromosome 16"/>
</dbReference>
<evidence type="ECO:0000313" key="3">
    <source>
        <dbReference type="EMBL" id="CAJ1075599.1"/>
    </source>
</evidence>
<dbReference type="PANTHER" id="PTHR21329">
    <property type="entry name" value="PHOSPHATIDYLINOSITOL N-ACETYLGLUCOSAMINYLTRANSFERASE SUBUNIT Q-RELATED"/>
    <property type="match status" value="1"/>
</dbReference>
<proteinExistence type="predicted"/>
<dbReference type="PANTHER" id="PTHR21329:SF3">
    <property type="entry name" value="PHOSPHATIDYLINOSITOL N-ACETYLGLUCOSAMINYLTRANSFERASE SUBUNIT Q"/>
    <property type="match status" value="1"/>
</dbReference>
<sequence length="593" mass="68381">MVLKIFFPQCCNRADSGLLVGRWISGHDSAVVLAVIHYPFIPGQVKQYIQQMQAQSGVELSVLGSWSLPKEGQEGMESFLRDLSTIFPQERWLQIKRQMGKTGFTCEILNRDQNDQHDDSDNKKKQEKKKEEEEGEEEEKVIFVHYEQRKVMLSQLHPIENGVPDPKTEPPSELRQVFQTVARSQPLFFLDRYDDGPLKSTHWQSEGREASIIMELLKQASVPLCLLISWLLSVWTWICNVRIFSLYPLRFLSSKLSTCVQLSYRTEHLRTLSSAKPATGHTEFMRKSNILVSFLIDVALGLLLISWLYRDDHIRMLANTLVPAADHVAKELEELLQWLMGAPAGLKMNRALDQVLGRFFLYHIHLWISYIHLMSPFIEGILWYGGLSACLGLTFALSLLSDMVALLTFHIYCFYVYGARLYCLKIYGLSSLWRLFRGKKWNVLRQRVDSCSYDLDQLFIGTLLFTILLFLLPTTALYYLVFTLLRLGVVLFQGILHLSVDFINSFPLFAMGLRICRSYRLGEGVKFRVLCEEPGTALHLLMEINPLKCSTVVQTYRTPTYSCYPKDSWAALIKKLFVGELIYPWRHKSTKTD</sequence>
<dbReference type="InterPro" id="IPR007720">
    <property type="entry name" value="PigQ/GPI1"/>
</dbReference>
<feature type="transmembrane region" description="Helical" evidence="2">
    <location>
        <begin position="487"/>
        <end position="510"/>
    </location>
</feature>
<organism evidence="3 4">
    <name type="scientific">Xyrichtys novacula</name>
    <name type="common">Pearly razorfish</name>
    <name type="synonym">Hemipteronotus novacula</name>
    <dbReference type="NCBI Taxonomy" id="13765"/>
    <lineage>
        <taxon>Eukaryota</taxon>
        <taxon>Metazoa</taxon>
        <taxon>Chordata</taxon>
        <taxon>Craniata</taxon>
        <taxon>Vertebrata</taxon>
        <taxon>Euteleostomi</taxon>
        <taxon>Actinopterygii</taxon>
        <taxon>Neopterygii</taxon>
        <taxon>Teleostei</taxon>
        <taxon>Neoteleostei</taxon>
        <taxon>Acanthomorphata</taxon>
        <taxon>Eupercaria</taxon>
        <taxon>Labriformes</taxon>
        <taxon>Labridae</taxon>
        <taxon>Xyrichtys</taxon>
    </lineage>
</organism>
<reference evidence="3" key="1">
    <citation type="submission" date="2023-08" db="EMBL/GenBank/DDBJ databases">
        <authorList>
            <person name="Alioto T."/>
            <person name="Alioto T."/>
            <person name="Gomez Garrido J."/>
        </authorList>
    </citation>
    <scope>NUCLEOTIDE SEQUENCE</scope>
</reference>
<feature type="transmembrane region" description="Helical" evidence="2">
    <location>
        <begin position="381"/>
        <end position="408"/>
    </location>
</feature>
<evidence type="ECO:0000256" key="2">
    <source>
        <dbReference type="SAM" id="Phobius"/>
    </source>
</evidence>
<dbReference type="GO" id="GO:0005783">
    <property type="term" value="C:endoplasmic reticulum"/>
    <property type="evidence" value="ECO:0007669"/>
    <property type="project" value="TreeGrafter"/>
</dbReference>
<accession>A0AAV1GR42</accession>
<keyword evidence="3" id="KW-0808">Transferase</keyword>
<feature type="transmembrane region" description="Helical" evidence="2">
    <location>
        <begin position="290"/>
        <end position="309"/>
    </location>
</feature>
<feature type="region of interest" description="Disordered" evidence="1">
    <location>
        <begin position="110"/>
        <end position="139"/>
    </location>
</feature>
<dbReference type="GO" id="GO:0016020">
    <property type="term" value="C:membrane"/>
    <property type="evidence" value="ECO:0007669"/>
    <property type="project" value="InterPro"/>
</dbReference>
<keyword evidence="3" id="KW-0328">Glycosyltransferase</keyword>
<feature type="transmembrane region" description="Helical" evidence="2">
    <location>
        <begin position="414"/>
        <end position="436"/>
    </location>
</feature>
<evidence type="ECO:0000256" key="1">
    <source>
        <dbReference type="SAM" id="MobiDB-lite"/>
    </source>
</evidence>
<keyword evidence="2" id="KW-0812">Transmembrane</keyword>
<keyword evidence="2" id="KW-1133">Transmembrane helix</keyword>
<gene>
    <name evidence="3" type="ORF">XNOV1_A022895</name>
</gene>
<dbReference type="GO" id="GO:0016757">
    <property type="term" value="F:glycosyltransferase activity"/>
    <property type="evidence" value="ECO:0007669"/>
    <property type="project" value="UniProtKB-KW"/>
</dbReference>
<dbReference type="EMBL" id="OY660879">
    <property type="protein sequence ID" value="CAJ1075599.1"/>
    <property type="molecule type" value="Genomic_DNA"/>
</dbReference>
<dbReference type="AlphaFoldDB" id="A0AAV1GR42"/>
<dbReference type="Pfam" id="PF05024">
    <property type="entry name" value="Gpi1"/>
    <property type="match status" value="1"/>
</dbReference>
<protein>
    <submittedName>
        <fullName evidence="3">Phosphatidylinositol N-acetylglucosaminyltransferase subunit Q isoform X1</fullName>
    </submittedName>
</protein>
<keyword evidence="4" id="KW-1185">Reference proteome</keyword>
<evidence type="ECO:0000313" key="4">
    <source>
        <dbReference type="Proteomes" id="UP001178508"/>
    </source>
</evidence>
<feature type="transmembrane region" description="Helical" evidence="2">
    <location>
        <begin position="355"/>
        <end position="374"/>
    </location>
</feature>
<feature type="transmembrane region" description="Helical" evidence="2">
    <location>
        <begin position="227"/>
        <end position="247"/>
    </location>
</feature>
<feature type="compositionally biased region" description="Basic and acidic residues" evidence="1">
    <location>
        <begin position="110"/>
        <end position="132"/>
    </location>
</feature>
<dbReference type="GO" id="GO:0006506">
    <property type="term" value="P:GPI anchor biosynthetic process"/>
    <property type="evidence" value="ECO:0007669"/>
    <property type="project" value="InterPro"/>
</dbReference>
<name>A0AAV1GR42_XYRNO</name>